<name>D1W449_9BACT</name>
<dbReference type="Proteomes" id="UP000005283">
    <property type="component" value="Unassembled WGS sequence"/>
</dbReference>
<reference evidence="1 2" key="1">
    <citation type="submission" date="2009-12" db="EMBL/GenBank/DDBJ databases">
        <title>Genome Sequence of Prevotella buccalis ATCC 35310.</title>
        <authorList>
            <person name="Durkin A.S."/>
            <person name="Madupu R."/>
            <person name="Torralba M."/>
            <person name="Methe B."/>
            <person name="Sutton G."/>
            <person name="Strausberg R.L."/>
            <person name="Nelson K.E."/>
        </authorList>
    </citation>
    <scope>NUCLEOTIDE SEQUENCE [LARGE SCALE GENOMIC DNA]</scope>
    <source>
        <strain evidence="1 2">ATCC 35310</strain>
    </source>
</reference>
<comment type="caution">
    <text evidence="1">The sequence shown here is derived from an EMBL/GenBank/DDBJ whole genome shotgun (WGS) entry which is preliminary data.</text>
</comment>
<accession>D1W449</accession>
<proteinExistence type="predicted"/>
<dbReference type="AlphaFoldDB" id="D1W449"/>
<protein>
    <submittedName>
        <fullName evidence="1">Uncharacterized protein</fullName>
    </submittedName>
</protein>
<keyword evidence="2" id="KW-1185">Reference proteome</keyword>
<dbReference type="RefSeq" id="WP_004348328.1">
    <property type="nucleotide sequence ID" value="NZ_ADEG01000038.1"/>
</dbReference>
<sequence length="147" mass="17400">MNNIEKLQKAIAQNEIFDFLVGKGEYEIKLYEANMPTDTITVSRTIKNYIKLNPNFDKSEFYKAFYELSKSEWSWLIVYYMQDSELDFISFTNLLPNLREQKKSLSTRNEWICFNFGDDCPNLWSVVMYELNAMNGKGIKLPDLSDW</sequence>
<evidence type="ECO:0000313" key="1">
    <source>
        <dbReference type="EMBL" id="EFA92682.1"/>
    </source>
</evidence>
<dbReference type="GeneID" id="93331098"/>
<dbReference type="EMBL" id="ADEG01000038">
    <property type="protein sequence ID" value="EFA92682.1"/>
    <property type="molecule type" value="Genomic_DNA"/>
</dbReference>
<organism evidence="1 2">
    <name type="scientific">Hoylesella buccalis ATCC 35310</name>
    <dbReference type="NCBI Taxonomy" id="679190"/>
    <lineage>
        <taxon>Bacteria</taxon>
        <taxon>Pseudomonadati</taxon>
        <taxon>Bacteroidota</taxon>
        <taxon>Bacteroidia</taxon>
        <taxon>Bacteroidales</taxon>
        <taxon>Prevotellaceae</taxon>
        <taxon>Hoylesella</taxon>
    </lineage>
</organism>
<evidence type="ECO:0000313" key="2">
    <source>
        <dbReference type="Proteomes" id="UP000005283"/>
    </source>
</evidence>
<gene>
    <name evidence="1" type="ORF">HMPREF0650_2344</name>
</gene>